<evidence type="ECO:0000256" key="2">
    <source>
        <dbReference type="ARBA" id="ARBA00023125"/>
    </source>
</evidence>
<proteinExistence type="predicted"/>
<dbReference type="InterPro" id="IPR013762">
    <property type="entry name" value="Integrase-like_cat_sf"/>
</dbReference>
<organism evidence="8 9">
    <name type="scientific">Qipengyuania atrilutea</name>
    <dbReference type="NCBI Taxonomy" id="2744473"/>
    <lineage>
        <taxon>Bacteria</taxon>
        <taxon>Pseudomonadati</taxon>
        <taxon>Pseudomonadota</taxon>
        <taxon>Alphaproteobacteria</taxon>
        <taxon>Sphingomonadales</taxon>
        <taxon>Erythrobacteraceae</taxon>
        <taxon>Qipengyuania</taxon>
    </lineage>
</organism>
<keyword evidence="1" id="KW-0229">DNA integration</keyword>
<keyword evidence="3" id="KW-0233">DNA recombination</keyword>
<feature type="region of interest" description="Disordered" evidence="5">
    <location>
        <begin position="344"/>
        <end position="365"/>
    </location>
</feature>
<dbReference type="PANTHER" id="PTHR30349">
    <property type="entry name" value="PHAGE INTEGRASE-RELATED"/>
    <property type="match status" value="1"/>
</dbReference>
<dbReference type="GO" id="GO:0006310">
    <property type="term" value="P:DNA recombination"/>
    <property type="evidence" value="ECO:0007669"/>
    <property type="project" value="UniProtKB-KW"/>
</dbReference>
<evidence type="ECO:0000259" key="6">
    <source>
        <dbReference type="PROSITE" id="PS51898"/>
    </source>
</evidence>
<keyword evidence="9" id="KW-1185">Reference proteome</keyword>
<dbReference type="Proteomes" id="UP000561438">
    <property type="component" value="Unassembled WGS sequence"/>
</dbReference>
<evidence type="ECO:0000313" key="9">
    <source>
        <dbReference type="Proteomes" id="UP000561438"/>
    </source>
</evidence>
<dbReference type="InterPro" id="IPR044068">
    <property type="entry name" value="CB"/>
</dbReference>
<feature type="domain" description="Core-binding (CB)" evidence="7">
    <location>
        <begin position="56"/>
        <end position="135"/>
    </location>
</feature>
<dbReference type="PROSITE" id="PS51898">
    <property type="entry name" value="TYR_RECOMBINASE"/>
    <property type="match status" value="1"/>
</dbReference>
<evidence type="ECO:0000256" key="4">
    <source>
        <dbReference type="PROSITE-ProRule" id="PRU01248"/>
    </source>
</evidence>
<dbReference type="InterPro" id="IPR002104">
    <property type="entry name" value="Integrase_catalytic"/>
</dbReference>
<dbReference type="Pfam" id="PF00589">
    <property type="entry name" value="Phage_integrase"/>
    <property type="match status" value="1"/>
</dbReference>
<keyword evidence="2 4" id="KW-0238">DNA-binding</keyword>
<accession>A0A850H398</accession>
<dbReference type="GO" id="GO:0003677">
    <property type="term" value="F:DNA binding"/>
    <property type="evidence" value="ECO:0007669"/>
    <property type="project" value="UniProtKB-UniRule"/>
</dbReference>
<dbReference type="InterPro" id="IPR050090">
    <property type="entry name" value="Tyrosine_recombinase_XerCD"/>
</dbReference>
<dbReference type="CDD" id="cd00796">
    <property type="entry name" value="INT_Rci_Hp1_C"/>
    <property type="match status" value="1"/>
</dbReference>
<comment type="caution">
    <text evidence="8">The sequence shown here is derived from an EMBL/GenBank/DDBJ whole genome shotgun (WGS) entry which is preliminary data.</text>
</comment>
<dbReference type="PANTHER" id="PTHR30349:SF64">
    <property type="entry name" value="PROPHAGE INTEGRASE INTD-RELATED"/>
    <property type="match status" value="1"/>
</dbReference>
<evidence type="ECO:0000256" key="3">
    <source>
        <dbReference type="ARBA" id="ARBA00023172"/>
    </source>
</evidence>
<dbReference type="GO" id="GO:0015074">
    <property type="term" value="P:DNA integration"/>
    <property type="evidence" value="ECO:0007669"/>
    <property type="project" value="UniProtKB-KW"/>
</dbReference>
<sequence>MSLYKPKKSRFWHFDFQYKGQRYNGSTGCTAKRDAQRVEDDQRRQVSLGVQAKPTITLEEACNKWQTEVGDNLKSKSNTLYQFGYLIAALGGSTLLHAIEFTDLRTYAAIRRGKVSDSTINREIQLLRRVVNWLRPAKVEVPEIEWDDLMAKEPDWRIRELTFDEERRLFAHLHDNLKPLVRFALLSGQRRSEIISLRWADVDEVGARATVQVKGGSKHSFPLSPAMLAIIKAQPKVCPQVFTYVCQRPAPRRKDRPARVKGERYPFSKQGWMRQWRRALKDAGIEDYRFHDNRHTAATRNLRSSGNIVGVQRLLGHKNVGTTTRYAHAQEDDVRAMLFATESRIIPEPDDEGLPKPQKSAKNGE</sequence>
<gene>
    <name evidence="8" type="ORF">HUV48_04910</name>
</gene>
<dbReference type="Gene3D" id="1.10.443.10">
    <property type="entry name" value="Intergrase catalytic core"/>
    <property type="match status" value="1"/>
</dbReference>
<evidence type="ECO:0000259" key="7">
    <source>
        <dbReference type="PROSITE" id="PS51900"/>
    </source>
</evidence>
<dbReference type="PROSITE" id="PS51900">
    <property type="entry name" value="CB"/>
    <property type="match status" value="1"/>
</dbReference>
<evidence type="ECO:0000313" key="8">
    <source>
        <dbReference type="EMBL" id="NVD44353.1"/>
    </source>
</evidence>
<protein>
    <submittedName>
        <fullName evidence="8">Site-specific integrase</fullName>
    </submittedName>
</protein>
<feature type="domain" description="Tyr recombinase" evidence="6">
    <location>
        <begin position="156"/>
        <end position="339"/>
    </location>
</feature>
<reference evidence="8 9" key="1">
    <citation type="submission" date="2020-06" db="EMBL/GenBank/DDBJ databases">
        <title>Altererythrobacter sp. HHU K3-1.</title>
        <authorList>
            <person name="Zhang D."/>
            <person name="Xue H."/>
        </authorList>
    </citation>
    <scope>NUCLEOTIDE SEQUENCE [LARGE SCALE GENOMIC DNA]</scope>
    <source>
        <strain evidence="8 9">HHU K3-1</strain>
    </source>
</reference>
<dbReference type="AlphaFoldDB" id="A0A850H398"/>
<dbReference type="InterPro" id="IPR011010">
    <property type="entry name" value="DNA_brk_join_enz"/>
</dbReference>
<name>A0A850H398_9SPHN</name>
<evidence type="ECO:0000256" key="5">
    <source>
        <dbReference type="SAM" id="MobiDB-lite"/>
    </source>
</evidence>
<dbReference type="EMBL" id="JABWGV010000001">
    <property type="protein sequence ID" value="NVD44353.1"/>
    <property type="molecule type" value="Genomic_DNA"/>
</dbReference>
<dbReference type="SUPFAM" id="SSF56349">
    <property type="entry name" value="DNA breaking-rejoining enzymes"/>
    <property type="match status" value="1"/>
</dbReference>
<dbReference type="RefSeq" id="WP_176266595.1">
    <property type="nucleotide sequence ID" value="NZ_JABWGV010000001.1"/>
</dbReference>
<evidence type="ECO:0000256" key="1">
    <source>
        <dbReference type="ARBA" id="ARBA00022908"/>
    </source>
</evidence>